<organism evidence="2 3">
    <name type="scientific">Thalassolituus marinus</name>
    <dbReference type="NCBI Taxonomy" id="671053"/>
    <lineage>
        <taxon>Bacteria</taxon>
        <taxon>Pseudomonadati</taxon>
        <taxon>Pseudomonadota</taxon>
        <taxon>Gammaproteobacteria</taxon>
        <taxon>Oceanospirillales</taxon>
        <taxon>Oceanospirillaceae</taxon>
        <taxon>Thalassolituus</taxon>
    </lineage>
</organism>
<dbReference type="PANTHER" id="PTHR14119">
    <property type="entry name" value="HYDROLASE"/>
    <property type="match status" value="1"/>
</dbReference>
<accession>A0ABS7ZQY8</accession>
<protein>
    <submittedName>
        <fullName evidence="2">Hydrolase</fullName>
    </submittedName>
</protein>
<dbReference type="CDD" id="cd01012">
    <property type="entry name" value="YcaC_related"/>
    <property type="match status" value="1"/>
</dbReference>
<dbReference type="InterPro" id="IPR050993">
    <property type="entry name" value="Isochorismatase_domain"/>
</dbReference>
<proteinExistence type="predicted"/>
<dbReference type="Pfam" id="PF00857">
    <property type="entry name" value="Isochorismatase"/>
    <property type="match status" value="1"/>
</dbReference>
<dbReference type="PANTHER" id="PTHR14119:SF3">
    <property type="entry name" value="ISOCHORISMATASE DOMAIN-CONTAINING PROTEIN 2"/>
    <property type="match status" value="1"/>
</dbReference>
<name>A0ABS7ZQY8_9GAMM</name>
<evidence type="ECO:0000259" key="1">
    <source>
        <dbReference type="Pfam" id="PF00857"/>
    </source>
</evidence>
<reference evidence="2 3" key="1">
    <citation type="submission" date="2020-12" db="EMBL/GenBank/DDBJ databases">
        <title>Novel Thalassolituus-related marine hydrocarbonoclastic bacteria mediated algae-derived hydrocarbons mineralization in twilight zone of the northern South China Sea.</title>
        <authorList>
            <person name="Dong C."/>
        </authorList>
    </citation>
    <scope>NUCLEOTIDE SEQUENCE [LARGE SCALE GENOMIC DNA]</scope>
    <source>
        <strain evidence="2 3">IMCC1826</strain>
    </source>
</reference>
<dbReference type="RefSeq" id="WP_225672359.1">
    <property type="nucleotide sequence ID" value="NZ_JAEDAH010000020.1"/>
</dbReference>
<evidence type="ECO:0000313" key="3">
    <source>
        <dbReference type="Proteomes" id="UP000714380"/>
    </source>
</evidence>
<keyword evidence="2" id="KW-0378">Hydrolase</keyword>
<dbReference type="InterPro" id="IPR036380">
    <property type="entry name" value="Isochorismatase-like_sf"/>
</dbReference>
<dbReference type="GO" id="GO:0016787">
    <property type="term" value="F:hydrolase activity"/>
    <property type="evidence" value="ECO:0007669"/>
    <property type="project" value="UniProtKB-KW"/>
</dbReference>
<dbReference type="InterPro" id="IPR000868">
    <property type="entry name" value="Isochorismatase-like_dom"/>
</dbReference>
<feature type="domain" description="Isochorismatase-like" evidence="1">
    <location>
        <begin position="8"/>
        <end position="155"/>
    </location>
</feature>
<dbReference type="SUPFAM" id="SSF52499">
    <property type="entry name" value="Isochorismatase-like hydrolases"/>
    <property type="match status" value="1"/>
</dbReference>
<dbReference type="EMBL" id="JAEDAH010000020">
    <property type="protein sequence ID" value="MCA6062896.1"/>
    <property type="molecule type" value="Genomic_DNA"/>
</dbReference>
<evidence type="ECO:0000313" key="2">
    <source>
        <dbReference type="EMBL" id="MCA6062896.1"/>
    </source>
</evidence>
<keyword evidence="3" id="KW-1185">Reference proteome</keyword>
<dbReference type="Proteomes" id="UP000714380">
    <property type="component" value="Unassembled WGS sequence"/>
</dbReference>
<sequence>MLNTENTGLMIVDVQGRLSTLMHDSDSLFAQLRTLIKGARILGLPVVWMEQLPEKLGSTREEIRDLLDGEPLIKNTFSGMQNAAIARAVKEHKRQNWLVAGLETHVCVYQTVCDLLREKYDVHLVMDAVSSRTLANKELGLRKMESLGAQLTSVEMALFELQKVAEGTAFKQLIQIIK</sequence>
<dbReference type="Gene3D" id="3.40.50.850">
    <property type="entry name" value="Isochorismatase-like"/>
    <property type="match status" value="1"/>
</dbReference>
<comment type="caution">
    <text evidence="2">The sequence shown here is derived from an EMBL/GenBank/DDBJ whole genome shotgun (WGS) entry which is preliminary data.</text>
</comment>
<gene>
    <name evidence="2" type="ORF">I9W95_04660</name>
</gene>